<protein>
    <submittedName>
        <fullName evidence="12">Multiple sugar transport system permease protein</fullName>
    </submittedName>
    <submittedName>
        <fullName evidence="11">Sugar ABC transporter fusion protein</fullName>
    </submittedName>
</protein>
<evidence type="ECO:0000256" key="6">
    <source>
        <dbReference type="ARBA" id="ARBA00022692"/>
    </source>
</evidence>
<feature type="transmembrane region" description="Helical" evidence="9">
    <location>
        <begin position="145"/>
        <end position="165"/>
    </location>
</feature>
<dbReference type="GO" id="GO:0005886">
    <property type="term" value="C:plasma membrane"/>
    <property type="evidence" value="ECO:0007669"/>
    <property type="project" value="UniProtKB-SubCell"/>
</dbReference>
<dbReference type="RefSeq" id="WP_011178295.1">
    <property type="nucleotide sequence ID" value="NC_005877.1"/>
</dbReference>
<evidence type="ECO:0000256" key="4">
    <source>
        <dbReference type="ARBA" id="ARBA00022475"/>
    </source>
</evidence>
<evidence type="ECO:0000256" key="3">
    <source>
        <dbReference type="ARBA" id="ARBA00022448"/>
    </source>
</evidence>
<evidence type="ECO:0000256" key="8">
    <source>
        <dbReference type="ARBA" id="ARBA00023136"/>
    </source>
</evidence>
<dbReference type="OrthoDB" id="11163at2157"/>
<evidence type="ECO:0000256" key="9">
    <source>
        <dbReference type="RuleBase" id="RU363032"/>
    </source>
</evidence>
<comment type="similarity">
    <text evidence="2">Belongs to the binding-protein-dependent transport system permease family. MalFG subfamily.</text>
</comment>
<feature type="transmembrane region" description="Helical" evidence="9">
    <location>
        <begin position="533"/>
        <end position="554"/>
    </location>
</feature>
<dbReference type="eggNOG" id="arCOG00158">
    <property type="taxonomic scope" value="Archaea"/>
</dbReference>
<feature type="domain" description="ABC transmembrane type-1" evidence="10">
    <location>
        <begin position="355"/>
        <end position="554"/>
    </location>
</feature>
<feature type="transmembrane region" description="Helical" evidence="9">
    <location>
        <begin position="102"/>
        <end position="125"/>
    </location>
</feature>
<evidence type="ECO:0000313" key="11">
    <source>
        <dbReference type="EMBL" id="AAT44079.1"/>
    </source>
</evidence>
<evidence type="ECO:0000256" key="2">
    <source>
        <dbReference type="ARBA" id="ARBA00009047"/>
    </source>
</evidence>
<feature type="transmembrane region" description="Helical" evidence="9">
    <location>
        <begin position="390"/>
        <end position="407"/>
    </location>
</feature>
<keyword evidence="4" id="KW-1003">Cell membrane</keyword>
<evidence type="ECO:0000256" key="5">
    <source>
        <dbReference type="ARBA" id="ARBA00022597"/>
    </source>
</evidence>
<comment type="subcellular location">
    <subcellularLocation>
        <location evidence="1 9">Cell membrane</location>
        <topology evidence="1 9">Multi-pass membrane protein</topology>
    </subcellularLocation>
</comment>
<dbReference type="GeneID" id="2844835"/>
<feature type="transmembrane region" description="Helical" evidence="9">
    <location>
        <begin position="295"/>
        <end position="318"/>
    </location>
</feature>
<feature type="domain" description="ABC transmembrane type-1" evidence="10">
    <location>
        <begin position="70"/>
        <end position="269"/>
    </location>
</feature>
<dbReference type="EMBL" id="FWYE01000002">
    <property type="protein sequence ID" value="SMD30852.1"/>
    <property type="molecule type" value="Genomic_DNA"/>
</dbReference>
<dbReference type="SUPFAM" id="SSF161098">
    <property type="entry name" value="MetI-like"/>
    <property type="match status" value="2"/>
</dbReference>
<organism evidence="11 13">
    <name type="scientific">Picrophilus torridus (strain ATCC 700027 / DSM 9790 / JCM 10055 / NBRC 100828 / KAW 2/3)</name>
    <dbReference type="NCBI Taxonomy" id="1122961"/>
    <lineage>
        <taxon>Archaea</taxon>
        <taxon>Methanobacteriati</taxon>
        <taxon>Thermoplasmatota</taxon>
        <taxon>Thermoplasmata</taxon>
        <taxon>Thermoplasmatales</taxon>
        <taxon>Picrophilaceae</taxon>
        <taxon>Picrophilus</taxon>
    </lineage>
</organism>
<dbReference type="InParanoid" id="Q6KYX3"/>
<dbReference type="PROSITE" id="PS50928">
    <property type="entry name" value="ABC_TM1"/>
    <property type="match status" value="2"/>
</dbReference>
<feature type="transmembrane region" description="Helical" evidence="9">
    <location>
        <begin position="202"/>
        <end position="222"/>
    </location>
</feature>
<dbReference type="InterPro" id="IPR000515">
    <property type="entry name" value="MetI-like"/>
</dbReference>
<dbReference type="KEGG" id="pto:PTO1494"/>
<gene>
    <name evidence="11" type="ordered locus">PTO1494</name>
    <name evidence="12" type="ORF">SAMN02745355_0766</name>
</gene>
<sequence>MKSGIKTSLRMRALLLVIPALIYFLIFAIYPMIENVILTFETQNSSGAYIFAGLKNYYLLFNTPHLGRIFYNSLLYTFVVPVVDVALSIPLANFLKNLKKSYLFPLILLPSFVPLVTGATMWILMLNPFYGISYFILRKDLFTSVWSIIIIDIWSSIPLATVMIYSGLNGIPKSIDEAAYMDGITGLKKLVNIDLPYIKYQILAAFVLMLIYGSFTFDPIYASLSLSPPFATTDLSFFSYQLFFTGNIGFSAVLMTLMSLFSTAVAIIFVKLTLSSSRSSGRIRFKRLPNRMMPLKLQWFLTILYIIFFLIPFLWLILESLKTNAEIFDIPPLIIPKIVTAQHYISSIFKGAPYYITSLVVSILGSLLALIIGIPAAYSVARHKIGGLKFIGLVLFIYSIPLVILMIPDYSILNDLHTINSWLGLIIVYPVMVMPIVIWMLYNFYIGFPKYYDEASYMDGMGFFKSFFKTIIPLSYDGIFVAFLYAFIFAWGALIFPLAFTYSPYNMSILSPSGAQTLTIFIGSSIGHEAIDYGLLSAASVVSIIPAVIISILVRSKLDKVWRGSGIK</sequence>
<keyword evidence="3 9" id="KW-0813">Transport</keyword>
<keyword evidence="14" id="KW-1185">Reference proteome</keyword>
<keyword evidence="6 9" id="KW-0812">Transmembrane</keyword>
<dbReference type="PaxDb" id="263820-PTO1494"/>
<dbReference type="Proteomes" id="UP000000438">
    <property type="component" value="Chromosome"/>
</dbReference>
<dbReference type="EMBL" id="AE017261">
    <property type="protein sequence ID" value="AAT44079.1"/>
    <property type="molecule type" value="Genomic_DNA"/>
</dbReference>
<accession>A0A8G2L791</accession>
<feature type="transmembrane region" description="Helical" evidence="9">
    <location>
        <begin position="74"/>
        <end position="95"/>
    </location>
</feature>
<evidence type="ECO:0000256" key="7">
    <source>
        <dbReference type="ARBA" id="ARBA00022989"/>
    </source>
</evidence>
<dbReference type="HOGENOM" id="CLU_483684_0_0_2"/>
<evidence type="ECO:0000313" key="13">
    <source>
        <dbReference type="Proteomes" id="UP000000438"/>
    </source>
</evidence>
<feature type="transmembrane region" description="Helical" evidence="9">
    <location>
        <begin position="12"/>
        <end position="33"/>
    </location>
</feature>
<feature type="transmembrane region" description="Helical" evidence="9">
    <location>
        <begin position="479"/>
        <end position="500"/>
    </location>
</feature>
<evidence type="ECO:0000256" key="1">
    <source>
        <dbReference type="ARBA" id="ARBA00004651"/>
    </source>
</evidence>
<dbReference type="PANTHER" id="PTHR32243:SF50">
    <property type="entry name" value="MALTOSE_MALTODEXTRIN TRANSPORT SYSTEM PERMEASE PROTEIN MALG"/>
    <property type="match status" value="1"/>
</dbReference>
<evidence type="ECO:0000259" key="10">
    <source>
        <dbReference type="PROSITE" id="PS50928"/>
    </source>
</evidence>
<dbReference type="STRING" id="263820.PTO1494"/>
<reference evidence="11 13" key="1">
    <citation type="journal article" date="2004" name="Proc. Natl. Acad. Sci. U.S.A.">
        <title>Genome sequence of Picrophilus torridus and its implications for life around pH 0.</title>
        <authorList>
            <person name="Futterer O."/>
            <person name="Angelov A."/>
            <person name="Liesegang H."/>
            <person name="Gottschalk G."/>
            <person name="Schleper C."/>
            <person name="Schepers B."/>
            <person name="Dock C."/>
            <person name="Antranikian G."/>
            <person name="Liebl W."/>
        </authorList>
    </citation>
    <scope>NUCLEOTIDE SEQUENCE [LARGE SCALE GENOMIC DNA]</scope>
    <source>
        <strain evidence="13">ATCC 700027 / DSM 9790 / JCM 10055 / NBRC 100828</strain>
        <strain evidence="11">DSM 9790</strain>
    </source>
</reference>
<dbReference type="GO" id="GO:0055085">
    <property type="term" value="P:transmembrane transport"/>
    <property type="evidence" value="ECO:0007669"/>
    <property type="project" value="InterPro"/>
</dbReference>
<dbReference type="Proteomes" id="UP000192315">
    <property type="component" value="Unassembled WGS sequence"/>
</dbReference>
<keyword evidence="5 12" id="KW-0762">Sugar transport</keyword>
<dbReference type="InterPro" id="IPR035906">
    <property type="entry name" value="MetI-like_sf"/>
</dbReference>
<feature type="transmembrane region" description="Helical" evidence="9">
    <location>
        <begin position="354"/>
        <end position="378"/>
    </location>
</feature>
<reference evidence="12 14" key="3">
    <citation type="submission" date="2017-04" db="EMBL/GenBank/DDBJ databases">
        <authorList>
            <person name="Varghese N."/>
            <person name="Submissions S."/>
        </authorList>
    </citation>
    <scope>NUCLEOTIDE SEQUENCE [LARGE SCALE GENOMIC DNA]</scope>
    <source>
        <strain evidence="12 14">DSM 9789</strain>
    </source>
</reference>
<name>Q6KYX3_PICTO</name>
<proteinExistence type="inferred from homology"/>
<dbReference type="CDD" id="cd06261">
    <property type="entry name" value="TM_PBP2"/>
    <property type="match status" value="2"/>
</dbReference>
<dbReference type="Pfam" id="PF00528">
    <property type="entry name" value="BPD_transp_1"/>
    <property type="match status" value="2"/>
</dbReference>
<reference evidence="11" key="2">
    <citation type="submission" date="2004-02" db="EMBL/GenBank/DDBJ databases">
        <authorList>
            <person name="Fuetterer O."/>
            <person name="Angelov A."/>
            <person name="Liesegang H."/>
            <person name="Gottschalk G."/>
            <person name="Schleper C."/>
            <person name="Schepers B."/>
            <person name="Dock C."/>
            <person name="Antranikian G."/>
            <person name="Liebl W."/>
        </authorList>
    </citation>
    <scope>NUCLEOTIDE SEQUENCE</scope>
    <source>
        <strain evidence="11">DSM 9790</strain>
    </source>
</reference>
<dbReference type="PANTHER" id="PTHR32243">
    <property type="entry name" value="MALTOSE TRANSPORT SYSTEM PERMEASE-RELATED"/>
    <property type="match status" value="1"/>
</dbReference>
<dbReference type="InterPro" id="IPR050901">
    <property type="entry name" value="BP-dep_ABC_trans_perm"/>
</dbReference>
<feature type="transmembrane region" description="Helical" evidence="9">
    <location>
        <begin position="419"/>
        <end position="442"/>
    </location>
</feature>
<accession>Q6KYX3</accession>
<dbReference type="Gene3D" id="1.10.3720.10">
    <property type="entry name" value="MetI-like"/>
    <property type="match status" value="2"/>
</dbReference>
<feature type="transmembrane region" description="Helical" evidence="9">
    <location>
        <begin position="242"/>
        <end position="274"/>
    </location>
</feature>
<evidence type="ECO:0000313" key="12">
    <source>
        <dbReference type="EMBL" id="SMD30852.1"/>
    </source>
</evidence>
<keyword evidence="7 9" id="KW-1133">Transmembrane helix</keyword>
<keyword evidence="8 9" id="KW-0472">Membrane</keyword>
<evidence type="ECO:0000313" key="14">
    <source>
        <dbReference type="Proteomes" id="UP000192315"/>
    </source>
</evidence>
<dbReference type="AlphaFoldDB" id="Q6KYX3"/>